<sequence>MSGNLLHVNATVVCPHGGQATLLPARTRVRVSGQPVATLADTYTIAGCSFTVSGKPQPCVTIKWVTPSSRITLDGQPALLQGSVGLCQSAEQVPQGPPNVVVVQQRAVGR</sequence>
<dbReference type="RefSeq" id="WP_189223447.1">
    <property type="nucleotide sequence ID" value="NZ_BMRG01000004.1"/>
</dbReference>
<dbReference type="AlphaFoldDB" id="A0A918AP04"/>
<accession>A0A918AP04</accession>
<name>A0A918AP04_9PSEU</name>
<keyword evidence="2" id="KW-1185">Reference proteome</keyword>
<comment type="caution">
    <text evidence="1">The sequence shown here is derived from an EMBL/GenBank/DDBJ whole genome shotgun (WGS) entry which is preliminary data.</text>
</comment>
<proteinExistence type="predicted"/>
<reference evidence="1" key="2">
    <citation type="submission" date="2020-09" db="EMBL/GenBank/DDBJ databases">
        <authorList>
            <person name="Sun Q."/>
            <person name="Ohkuma M."/>
        </authorList>
    </citation>
    <scope>NUCLEOTIDE SEQUENCE</scope>
    <source>
        <strain evidence="1">JCM 3313</strain>
    </source>
</reference>
<gene>
    <name evidence="1" type="ORF">GCM10010185_25470</name>
</gene>
<organism evidence="1 2">
    <name type="scientific">Saccharothrix coeruleofusca</name>
    <dbReference type="NCBI Taxonomy" id="33919"/>
    <lineage>
        <taxon>Bacteria</taxon>
        <taxon>Bacillati</taxon>
        <taxon>Actinomycetota</taxon>
        <taxon>Actinomycetes</taxon>
        <taxon>Pseudonocardiales</taxon>
        <taxon>Pseudonocardiaceae</taxon>
        <taxon>Saccharothrix</taxon>
    </lineage>
</organism>
<evidence type="ECO:0000313" key="2">
    <source>
        <dbReference type="Proteomes" id="UP000639606"/>
    </source>
</evidence>
<dbReference type="EMBL" id="BMRG01000004">
    <property type="protein sequence ID" value="GGP52289.1"/>
    <property type="molecule type" value="Genomic_DNA"/>
</dbReference>
<evidence type="ECO:0008006" key="3">
    <source>
        <dbReference type="Google" id="ProtNLM"/>
    </source>
</evidence>
<protein>
    <recommendedName>
        <fullName evidence="3">DUF4280 domain-containing protein</fullName>
    </recommendedName>
</protein>
<evidence type="ECO:0000313" key="1">
    <source>
        <dbReference type="EMBL" id="GGP52289.1"/>
    </source>
</evidence>
<reference evidence="1" key="1">
    <citation type="journal article" date="2014" name="Int. J. Syst. Evol. Microbiol.">
        <title>Complete genome sequence of Corynebacterium casei LMG S-19264T (=DSM 44701T), isolated from a smear-ripened cheese.</title>
        <authorList>
            <consortium name="US DOE Joint Genome Institute (JGI-PGF)"/>
            <person name="Walter F."/>
            <person name="Albersmeier A."/>
            <person name="Kalinowski J."/>
            <person name="Ruckert C."/>
        </authorList>
    </citation>
    <scope>NUCLEOTIDE SEQUENCE</scope>
    <source>
        <strain evidence="1">JCM 3313</strain>
    </source>
</reference>
<dbReference type="Proteomes" id="UP000639606">
    <property type="component" value="Unassembled WGS sequence"/>
</dbReference>